<dbReference type="InterPro" id="IPR005475">
    <property type="entry name" value="Transketolase-like_Pyr-bd"/>
</dbReference>
<evidence type="ECO:0000256" key="2">
    <source>
        <dbReference type="ARBA" id="ARBA00006936"/>
    </source>
</evidence>
<dbReference type="Pfam" id="PF16870">
    <property type="entry name" value="OxoGdeHyase_C"/>
    <property type="match status" value="1"/>
</dbReference>
<dbReference type="AlphaFoldDB" id="S9UDC8"/>
<dbReference type="GO" id="GO:0045252">
    <property type="term" value="C:oxoglutarate dehydrogenase complex"/>
    <property type="evidence" value="ECO:0007669"/>
    <property type="project" value="TreeGrafter"/>
</dbReference>
<evidence type="ECO:0000256" key="1">
    <source>
        <dbReference type="ARBA" id="ARBA00001964"/>
    </source>
</evidence>
<comment type="cofactor">
    <cofactor evidence="1">
        <name>thiamine diphosphate</name>
        <dbReference type="ChEBI" id="CHEBI:58937"/>
    </cofactor>
</comment>
<name>S9UDC8_9TRYP</name>
<dbReference type="EMBL" id="ATMH01006104">
    <property type="protein sequence ID" value="EPY26739.1"/>
    <property type="molecule type" value="Genomic_DNA"/>
</dbReference>
<evidence type="ECO:0000313" key="6">
    <source>
        <dbReference type="EMBL" id="EPY26739.1"/>
    </source>
</evidence>
<keyword evidence="4" id="KW-0786">Thiamine pyrophosphate</keyword>
<dbReference type="InterPro" id="IPR011603">
    <property type="entry name" value="2oxoglutarate_DH_E1"/>
</dbReference>
<reference evidence="6 7" key="1">
    <citation type="journal article" date="2013" name="PLoS ONE">
        <title>Predicting the Proteins of Angomonas deanei, Strigomonas culicis and Their Respective Endosymbionts Reveals New Aspects of the Trypanosomatidae Family.</title>
        <authorList>
            <person name="Motta M.C."/>
            <person name="Martins A.C."/>
            <person name="de Souza S.S."/>
            <person name="Catta-Preta C.M."/>
            <person name="Silva R."/>
            <person name="Klein C.C."/>
            <person name="de Almeida L.G."/>
            <person name="de Lima Cunha O."/>
            <person name="Ciapina L.P."/>
            <person name="Brocchi M."/>
            <person name="Colabardini A.C."/>
            <person name="de Araujo Lima B."/>
            <person name="Machado C.R."/>
            <person name="de Almeida Soares C.M."/>
            <person name="Probst C.M."/>
            <person name="de Menezes C.B."/>
            <person name="Thompson C.E."/>
            <person name="Bartholomeu D.C."/>
            <person name="Gradia D.F."/>
            <person name="Pavoni D.P."/>
            <person name="Grisard E.C."/>
            <person name="Fantinatti-Garboggini F."/>
            <person name="Marchini F.K."/>
            <person name="Rodrigues-Luiz G.F."/>
            <person name="Wagner G."/>
            <person name="Goldman G.H."/>
            <person name="Fietto J.L."/>
            <person name="Elias M.C."/>
            <person name="Goldman M.H."/>
            <person name="Sagot M.F."/>
            <person name="Pereira M."/>
            <person name="Stoco P.H."/>
            <person name="de Mendonca-Neto R.P."/>
            <person name="Teixeira S.M."/>
            <person name="Maciel T.E."/>
            <person name="de Oliveira Mendes T.A."/>
            <person name="Urmenyi T.P."/>
            <person name="de Souza W."/>
            <person name="Schenkman S."/>
            <person name="de Vasconcelos A.T."/>
        </authorList>
    </citation>
    <scope>NUCLEOTIDE SEQUENCE [LARGE SCALE GENOMIC DNA]</scope>
</reference>
<evidence type="ECO:0000256" key="3">
    <source>
        <dbReference type="ARBA" id="ARBA00023002"/>
    </source>
</evidence>
<accession>S9UDC8</accession>
<sequence>MYQRIRSMPSVFRKYSDQLLAEGVITGPEVTTKSISEKARFGAYQDAVDQVNYASYLRSIIPDNWKTLKYSDELGQVTLQPTTITPQQVEQVARALETYPENFEVNSKLKVVLERRVASLRKGTDIDWGAAEALAFGAMLLEGHNVRIMGEDVERGTYSHRHAVVHNVKEKGTYVPLAHLAETQGRMHITNDPLSEYGGLGYASGYSLFDPKDFVMWEAQYGDFANEAAIVFDQFLSAGETKWNQQQSCVVSLPHGFDGKGPEHSSGRLERFLQMSSEDELTPAYSVEERAHRVNWEIVQPSTPAQYFHVLRRHLKRDFRKALVIFFSKQFLRAPNVSAIESFTSGAFQPVIEDPAVPASQARRLVLCSGQLYHSLCKYREAHKIGADVALVRLEELSPFPVAEVQRLLADYAGAELVWAQEEPKNMGAWEHVEPRIEIYTKGERPLRYIGRRTNSAVCTGYAHVHKQEQEALCAEVFAP</sequence>
<dbReference type="InterPro" id="IPR031717">
    <property type="entry name" value="ODO-1/KGD_C"/>
</dbReference>
<dbReference type="SUPFAM" id="SSF52518">
    <property type="entry name" value="Thiamin diphosphate-binding fold (THDP-binding)"/>
    <property type="match status" value="1"/>
</dbReference>
<dbReference type="PANTHER" id="PTHR23152">
    <property type="entry name" value="2-OXOGLUTARATE DEHYDROGENASE"/>
    <property type="match status" value="1"/>
</dbReference>
<keyword evidence="3" id="KW-0560">Oxidoreductase</keyword>
<evidence type="ECO:0000259" key="5">
    <source>
        <dbReference type="SMART" id="SM00861"/>
    </source>
</evidence>
<dbReference type="Proteomes" id="UP000015354">
    <property type="component" value="Unassembled WGS sequence"/>
</dbReference>
<dbReference type="SMART" id="SM00861">
    <property type="entry name" value="Transket_pyr"/>
    <property type="match status" value="1"/>
</dbReference>
<dbReference type="GO" id="GO:0004591">
    <property type="term" value="F:oxoglutarate dehydrogenase (succinyl-transferring) activity"/>
    <property type="evidence" value="ECO:0007669"/>
    <property type="project" value="TreeGrafter"/>
</dbReference>
<dbReference type="Gene3D" id="3.40.50.12470">
    <property type="match status" value="1"/>
</dbReference>
<evidence type="ECO:0000313" key="7">
    <source>
        <dbReference type="Proteomes" id="UP000015354"/>
    </source>
</evidence>
<dbReference type="PANTHER" id="PTHR23152:SF12">
    <property type="entry name" value="OXOGLUTARATE DEHYDROGENASE (SUCCINYL-TRANSFERRING)"/>
    <property type="match status" value="1"/>
</dbReference>
<comment type="similarity">
    <text evidence="2">Belongs to the alpha-ketoglutarate dehydrogenase family.</text>
</comment>
<dbReference type="GO" id="GO:0005739">
    <property type="term" value="C:mitochondrion"/>
    <property type="evidence" value="ECO:0007669"/>
    <property type="project" value="TreeGrafter"/>
</dbReference>
<dbReference type="InterPro" id="IPR029061">
    <property type="entry name" value="THDP-binding"/>
</dbReference>
<dbReference type="GO" id="GO:0006099">
    <property type="term" value="P:tricarboxylic acid cycle"/>
    <property type="evidence" value="ECO:0007669"/>
    <property type="project" value="TreeGrafter"/>
</dbReference>
<organism evidence="6 7">
    <name type="scientific">Strigomonas culicis</name>
    <dbReference type="NCBI Taxonomy" id="28005"/>
    <lineage>
        <taxon>Eukaryota</taxon>
        <taxon>Discoba</taxon>
        <taxon>Euglenozoa</taxon>
        <taxon>Kinetoplastea</taxon>
        <taxon>Metakinetoplastina</taxon>
        <taxon>Trypanosomatida</taxon>
        <taxon>Trypanosomatidae</taxon>
        <taxon>Strigomonadinae</taxon>
        <taxon>Strigomonas</taxon>
    </lineage>
</organism>
<dbReference type="GO" id="GO:0030976">
    <property type="term" value="F:thiamine pyrophosphate binding"/>
    <property type="evidence" value="ECO:0007669"/>
    <property type="project" value="InterPro"/>
</dbReference>
<dbReference type="InterPro" id="IPR042179">
    <property type="entry name" value="KGD_C_sf"/>
</dbReference>
<feature type="domain" description="Transketolase-like pyrimidine-binding" evidence="5">
    <location>
        <begin position="126"/>
        <end position="334"/>
    </location>
</feature>
<dbReference type="Pfam" id="PF02779">
    <property type="entry name" value="Transket_pyr"/>
    <property type="match status" value="1"/>
</dbReference>
<protein>
    <recommendedName>
        <fullName evidence="5">Transketolase-like pyrimidine-binding domain-containing protein</fullName>
    </recommendedName>
</protein>
<keyword evidence="7" id="KW-1185">Reference proteome</keyword>
<evidence type="ECO:0000256" key="4">
    <source>
        <dbReference type="ARBA" id="ARBA00023052"/>
    </source>
</evidence>
<dbReference type="Gene3D" id="3.40.50.11610">
    <property type="entry name" value="Multifunctional 2-oxoglutarate metabolism enzyme, C-terminal domain"/>
    <property type="match status" value="1"/>
</dbReference>
<gene>
    <name evidence="6" type="ORF">STCU_06104</name>
</gene>
<proteinExistence type="inferred from homology"/>
<dbReference type="OrthoDB" id="413077at2759"/>
<comment type="caution">
    <text evidence="6">The sequence shown here is derived from an EMBL/GenBank/DDBJ whole genome shotgun (WGS) entry which is preliminary data.</text>
</comment>